<dbReference type="EMBL" id="ADFP01000034">
    <property type="protein sequence ID" value="EFB91524.1"/>
    <property type="molecule type" value="Genomic_DNA"/>
</dbReference>
<feature type="domain" description="CRISPR type III-associated protein" evidence="2">
    <location>
        <begin position="13"/>
        <end position="291"/>
    </location>
</feature>
<dbReference type="Proteomes" id="UP000006462">
    <property type="component" value="Unassembled WGS sequence"/>
</dbReference>
<dbReference type="PANTHER" id="PTHR36700:SF1">
    <property type="entry name" value="CRISPR SYSTEM CMR SUBUNIT CMR4"/>
    <property type="match status" value="1"/>
</dbReference>
<proteinExistence type="predicted"/>
<sequence>MGEKTFVEKSYWLHALSPIHIGAGRGLGYIDLPVVREKVTNWPYIPGSSVKGVIAAHHNVSNNSEKREGDARIAFGATGDDCSNSGSLVFTDAHILCLPVRSFYGTFAWITSPFCLERCARNVKERSAPPVILPDEFQAFTAQDTALTKEPGGKMYLEELDLASAFNENAENWAEKIAQTLFGDDESWKKTFKARFAVVHDDIFTFLCEAGTEVTPHIKVDQETGAAADGALWYEETLPVETLLVGRVWCDKIYGVPEDETPTSGELLKQFCGSELSLQLGGKATTGKGHVRCLFKDIEKAGELHE</sequence>
<protein>
    <submittedName>
        <fullName evidence="3">CRISPR-associated RAMP protein, Cmr4 family</fullName>
    </submittedName>
</protein>
<dbReference type="InterPro" id="IPR013410">
    <property type="entry name" value="CRISPR-assoc_RAMP_Cmr4"/>
</dbReference>
<dbReference type="InterPro" id="IPR005537">
    <property type="entry name" value="RAMP_III_fam"/>
</dbReference>
<dbReference type="Pfam" id="PF03787">
    <property type="entry name" value="RAMPs"/>
    <property type="match status" value="1"/>
</dbReference>
<name>A0ABP2HW29_9BACT</name>
<keyword evidence="1" id="KW-0051">Antiviral defense</keyword>
<evidence type="ECO:0000313" key="3">
    <source>
        <dbReference type="EMBL" id="EFB91524.1"/>
    </source>
</evidence>
<accession>A0ABP2HW29</accession>
<evidence type="ECO:0000259" key="2">
    <source>
        <dbReference type="Pfam" id="PF03787"/>
    </source>
</evidence>
<keyword evidence="4" id="KW-1185">Reference proteome</keyword>
<organism evidence="3 4">
    <name type="scientific">Pyramidobacter piscolens W5455</name>
    <dbReference type="NCBI Taxonomy" id="352165"/>
    <lineage>
        <taxon>Bacteria</taxon>
        <taxon>Thermotogati</taxon>
        <taxon>Synergistota</taxon>
        <taxon>Synergistia</taxon>
        <taxon>Synergistales</taxon>
        <taxon>Dethiosulfovibrionaceae</taxon>
        <taxon>Pyramidobacter</taxon>
    </lineage>
</organism>
<comment type="caution">
    <text evidence="3">The sequence shown here is derived from an EMBL/GenBank/DDBJ whole genome shotgun (WGS) entry which is preliminary data.</text>
</comment>
<dbReference type="RefSeq" id="WP_009164035.1">
    <property type="nucleotide sequence ID" value="NZ_ADFP01000034.1"/>
</dbReference>
<gene>
    <name evidence="3" type="primary">cmr4</name>
    <name evidence="3" type="ORF">HMPREF7215_1901</name>
</gene>
<dbReference type="NCBIfam" id="TIGR02580">
    <property type="entry name" value="cas_RAMP_Cmr4"/>
    <property type="match status" value="1"/>
</dbReference>
<evidence type="ECO:0000256" key="1">
    <source>
        <dbReference type="ARBA" id="ARBA00023118"/>
    </source>
</evidence>
<dbReference type="PANTHER" id="PTHR36700">
    <property type="entry name" value="CRISPR SYSTEM CMR SUBUNIT CMR4"/>
    <property type="match status" value="1"/>
</dbReference>
<evidence type="ECO:0000313" key="4">
    <source>
        <dbReference type="Proteomes" id="UP000006462"/>
    </source>
</evidence>
<reference evidence="3 4" key="1">
    <citation type="submission" date="2009-12" db="EMBL/GenBank/DDBJ databases">
        <authorList>
            <person name="Shrivastava S."/>
            <person name="Madupu R."/>
            <person name="Durkin A.S."/>
            <person name="Torralba M."/>
            <person name="Methe B."/>
            <person name="Sutton G.G."/>
            <person name="Strausberg R.L."/>
            <person name="Nelson K.E."/>
        </authorList>
    </citation>
    <scope>NUCLEOTIDE SEQUENCE [LARGE SCALE GENOMIC DNA]</scope>
    <source>
        <strain evidence="3 4">W5455</strain>
    </source>
</reference>